<dbReference type="CDD" id="cd00082">
    <property type="entry name" value="HisKA"/>
    <property type="match status" value="1"/>
</dbReference>
<dbReference type="PANTHER" id="PTHR43547:SF2">
    <property type="entry name" value="HYBRID SIGNAL TRANSDUCTION HISTIDINE KINASE C"/>
    <property type="match status" value="1"/>
</dbReference>
<dbReference type="PANTHER" id="PTHR43547">
    <property type="entry name" value="TWO-COMPONENT HISTIDINE KINASE"/>
    <property type="match status" value="1"/>
</dbReference>
<dbReference type="AlphaFoldDB" id="A0A0F6YGA3"/>
<dbReference type="KEGG" id="samy:DB32_000834"/>
<sequence>MARRGIRSITVPITFGAVTVPLSVFLLVGWTTFTARNIAESGEVAQNVWLLILGVLSLIVIMSVLVMFSIFLVREILEVRRQDSFIDSVTHELKTPLASIKLCLQTLERSGIPQDKRAALQKMMHHDVDRLATFIDDVLQASRLAHDDMSMDVDEVRLGELATSCAAVVSMRHKVPEGAIRVEVDPELVVWTDHAALEIVLRNLIDNAVKYSKDGVDVRVGARVDEVRRVVFIEVRDAGIGIPRKDLKRIFHRFYRVAEEGVRARKGTGLGLFVVSALVRNLGGHVEAESDGVGKGAILRVRLPMHEHEQASRAVASPA</sequence>
<dbReference type="Pfam" id="PF00512">
    <property type="entry name" value="HisKA"/>
    <property type="match status" value="1"/>
</dbReference>
<feature type="domain" description="Histidine kinase" evidence="7">
    <location>
        <begin position="88"/>
        <end position="307"/>
    </location>
</feature>
<dbReference type="PRINTS" id="PR00344">
    <property type="entry name" value="BCTRLSENSOR"/>
</dbReference>
<keyword evidence="6" id="KW-1133">Transmembrane helix</keyword>
<reference evidence="8 9" key="1">
    <citation type="submission" date="2015-03" db="EMBL/GenBank/DDBJ databases">
        <title>Genome assembly of Sandaracinus amylolyticus DSM 53668.</title>
        <authorList>
            <person name="Sharma G."/>
            <person name="Subramanian S."/>
        </authorList>
    </citation>
    <scope>NUCLEOTIDE SEQUENCE [LARGE SCALE GENOMIC DNA]</scope>
    <source>
        <strain evidence="8 9">DSM 53668</strain>
    </source>
</reference>
<gene>
    <name evidence="8" type="ORF">DB32_000834</name>
</gene>
<keyword evidence="4" id="KW-0808">Transferase</keyword>
<dbReference type="Proteomes" id="UP000034883">
    <property type="component" value="Chromosome"/>
</dbReference>
<dbReference type="SUPFAM" id="SSF47384">
    <property type="entry name" value="Homodimeric domain of signal transducing histidine kinase"/>
    <property type="match status" value="1"/>
</dbReference>
<evidence type="ECO:0000256" key="6">
    <source>
        <dbReference type="SAM" id="Phobius"/>
    </source>
</evidence>
<evidence type="ECO:0000256" key="2">
    <source>
        <dbReference type="ARBA" id="ARBA00012438"/>
    </source>
</evidence>
<dbReference type="GO" id="GO:0000155">
    <property type="term" value="F:phosphorelay sensor kinase activity"/>
    <property type="evidence" value="ECO:0007669"/>
    <property type="project" value="InterPro"/>
</dbReference>
<dbReference type="OrthoDB" id="9804645at2"/>
<dbReference type="Pfam" id="PF02518">
    <property type="entry name" value="HATPase_c"/>
    <property type="match status" value="1"/>
</dbReference>
<dbReference type="InterPro" id="IPR005467">
    <property type="entry name" value="His_kinase_dom"/>
</dbReference>
<dbReference type="PROSITE" id="PS50109">
    <property type="entry name" value="HIS_KIN"/>
    <property type="match status" value="1"/>
</dbReference>
<dbReference type="InterPro" id="IPR003661">
    <property type="entry name" value="HisK_dim/P_dom"/>
</dbReference>
<dbReference type="Gene3D" id="3.30.565.10">
    <property type="entry name" value="Histidine kinase-like ATPase, C-terminal domain"/>
    <property type="match status" value="1"/>
</dbReference>
<evidence type="ECO:0000313" key="8">
    <source>
        <dbReference type="EMBL" id="AKF03685.1"/>
    </source>
</evidence>
<dbReference type="STRING" id="927083.DB32_000834"/>
<dbReference type="SUPFAM" id="SSF55874">
    <property type="entry name" value="ATPase domain of HSP90 chaperone/DNA topoisomerase II/histidine kinase"/>
    <property type="match status" value="1"/>
</dbReference>
<dbReference type="InterPro" id="IPR036890">
    <property type="entry name" value="HATPase_C_sf"/>
</dbReference>
<evidence type="ECO:0000256" key="3">
    <source>
        <dbReference type="ARBA" id="ARBA00022553"/>
    </source>
</evidence>
<proteinExistence type="predicted"/>
<dbReference type="EMBL" id="CP011125">
    <property type="protein sequence ID" value="AKF03685.1"/>
    <property type="molecule type" value="Genomic_DNA"/>
</dbReference>
<dbReference type="SMART" id="SM00387">
    <property type="entry name" value="HATPase_c"/>
    <property type="match status" value="1"/>
</dbReference>
<accession>A0A0F6YGA3</accession>
<dbReference type="CDD" id="cd00075">
    <property type="entry name" value="HATPase"/>
    <property type="match status" value="1"/>
</dbReference>
<dbReference type="InterPro" id="IPR036097">
    <property type="entry name" value="HisK_dim/P_sf"/>
</dbReference>
<dbReference type="Gene3D" id="1.10.287.130">
    <property type="match status" value="1"/>
</dbReference>
<evidence type="ECO:0000259" key="7">
    <source>
        <dbReference type="PROSITE" id="PS50109"/>
    </source>
</evidence>
<dbReference type="EC" id="2.7.13.3" evidence="2"/>
<evidence type="ECO:0000256" key="5">
    <source>
        <dbReference type="ARBA" id="ARBA00022777"/>
    </source>
</evidence>
<keyword evidence="6" id="KW-0812">Transmembrane</keyword>
<dbReference type="InterPro" id="IPR004358">
    <property type="entry name" value="Sig_transdc_His_kin-like_C"/>
</dbReference>
<dbReference type="FunFam" id="3.30.565.10:FF:000006">
    <property type="entry name" value="Sensor histidine kinase WalK"/>
    <property type="match status" value="1"/>
</dbReference>
<organism evidence="8 9">
    <name type="scientific">Sandaracinus amylolyticus</name>
    <dbReference type="NCBI Taxonomy" id="927083"/>
    <lineage>
        <taxon>Bacteria</taxon>
        <taxon>Pseudomonadati</taxon>
        <taxon>Myxococcota</taxon>
        <taxon>Polyangia</taxon>
        <taxon>Polyangiales</taxon>
        <taxon>Sandaracinaceae</taxon>
        <taxon>Sandaracinus</taxon>
    </lineage>
</organism>
<feature type="transmembrane region" description="Helical" evidence="6">
    <location>
        <begin position="9"/>
        <end position="28"/>
    </location>
</feature>
<name>A0A0F6YGA3_9BACT</name>
<dbReference type="SMART" id="SM00388">
    <property type="entry name" value="HisKA"/>
    <property type="match status" value="1"/>
</dbReference>
<feature type="transmembrane region" description="Helical" evidence="6">
    <location>
        <begin position="48"/>
        <end position="73"/>
    </location>
</feature>
<comment type="catalytic activity">
    <reaction evidence="1">
        <text>ATP + protein L-histidine = ADP + protein N-phospho-L-histidine.</text>
        <dbReference type="EC" id="2.7.13.3"/>
    </reaction>
</comment>
<dbReference type="RefSeq" id="WP_053231118.1">
    <property type="nucleotide sequence ID" value="NZ_CP011125.1"/>
</dbReference>
<evidence type="ECO:0000313" key="9">
    <source>
        <dbReference type="Proteomes" id="UP000034883"/>
    </source>
</evidence>
<evidence type="ECO:0000256" key="4">
    <source>
        <dbReference type="ARBA" id="ARBA00022679"/>
    </source>
</evidence>
<keyword evidence="6" id="KW-0472">Membrane</keyword>
<keyword evidence="9" id="KW-1185">Reference proteome</keyword>
<keyword evidence="5" id="KW-0418">Kinase</keyword>
<dbReference type="InterPro" id="IPR003594">
    <property type="entry name" value="HATPase_dom"/>
</dbReference>
<keyword evidence="3" id="KW-0597">Phosphoprotein</keyword>
<protein>
    <recommendedName>
        <fullName evidence="2">histidine kinase</fullName>
        <ecNumber evidence="2">2.7.13.3</ecNumber>
    </recommendedName>
</protein>
<evidence type="ECO:0000256" key="1">
    <source>
        <dbReference type="ARBA" id="ARBA00000085"/>
    </source>
</evidence>